<reference evidence="1 2" key="1">
    <citation type="submission" date="2019-05" db="EMBL/GenBank/DDBJ databases">
        <title>Another draft genome of Portunus trituberculatus and its Hox gene families provides insights of decapod evolution.</title>
        <authorList>
            <person name="Jeong J.-H."/>
            <person name="Song I."/>
            <person name="Kim S."/>
            <person name="Choi T."/>
            <person name="Kim D."/>
            <person name="Ryu S."/>
            <person name="Kim W."/>
        </authorList>
    </citation>
    <scope>NUCLEOTIDE SEQUENCE [LARGE SCALE GENOMIC DNA]</scope>
    <source>
        <tissue evidence="1">Muscle</tissue>
    </source>
</reference>
<sequence>MRVLVKTITHSTHKTASSTQHRLMKRWHAAQTVACGLKNTGHNLYQRSIPMTCRVLLSSNKNIQSKNKKLTLAKDDKYTIP</sequence>
<evidence type="ECO:0000313" key="1">
    <source>
        <dbReference type="EMBL" id="MPC12698.1"/>
    </source>
</evidence>
<gene>
    <name evidence="1" type="ORF">E2C01_005403</name>
</gene>
<dbReference type="EMBL" id="VSRR010000231">
    <property type="protein sequence ID" value="MPC12698.1"/>
    <property type="molecule type" value="Genomic_DNA"/>
</dbReference>
<name>A0A5B7CUB5_PORTR</name>
<protein>
    <submittedName>
        <fullName evidence="1">Uncharacterized protein</fullName>
    </submittedName>
</protein>
<comment type="caution">
    <text evidence="1">The sequence shown here is derived from an EMBL/GenBank/DDBJ whole genome shotgun (WGS) entry which is preliminary data.</text>
</comment>
<dbReference type="Proteomes" id="UP000324222">
    <property type="component" value="Unassembled WGS sequence"/>
</dbReference>
<keyword evidence="2" id="KW-1185">Reference proteome</keyword>
<dbReference type="AlphaFoldDB" id="A0A5B7CUB5"/>
<evidence type="ECO:0000313" key="2">
    <source>
        <dbReference type="Proteomes" id="UP000324222"/>
    </source>
</evidence>
<accession>A0A5B7CUB5</accession>
<organism evidence="1 2">
    <name type="scientific">Portunus trituberculatus</name>
    <name type="common">Swimming crab</name>
    <name type="synonym">Neptunus trituberculatus</name>
    <dbReference type="NCBI Taxonomy" id="210409"/>
    <lineage>
        <taxon>Eukaryota</taxon>
        <taxon>Metazoa</taxon>
        <taxon>Ecdysozoa</taxon>
        <taxon>Arthropoda</taxon>
        <taxon>Crustacea</taxon>
        <taxon>Multicrustacea</taxon>
        <taxon>Malacostraca</taxon>
        <taxon>Eumalacostraca</taxon>
        <taxon>Eucarida</taxon>
        <taxon>Decapoda</taxon>
        <taxon>Pleocyemata</taxon>
        <taxon>Brachyura</taxon>
        <taxon>Eubrachyura</taxon>
        <taxon>Portunoidea</taxon>
        <taxon>Portunidae</taxon>
        <taxon>Portuninae</taxon>
        <taxon>Portunus</taxon>
    </lineage>
</organism>
<proteinExistence type="predicted"/>